<evidence type="ECO:0000313" key="4">
    <source>
        <dbReference type="Proteomes" id="UP000195141"/>
    </source>
</evidence>
<dbReference type="Gene3D" id="3.20.20.150">
    <property type="entry name" value="Divalent-metal-dependent TIM barrel enzymes"/>
    <property type="match status" value="1"/>
</dbReference>
<dbReference type="PANTHER" id="PTHR12110">
    <property type="entry name" value="HYDROXYPYRUVATE ISOMERASE"/>
    <property type="match status" value="1"/>
</dbReference>
<dbReference type="InterPro" id="IPR050312">
    <property type="entry name" value="IolE/XylAMocC-like"/>
</dbReference>
<reference evidence="3" key="2">
    <citation type="submission" date="2017-05" db="EMBL/GenBank/DDBJ databases">
        <authorList>
            <consortium name="The Broad Institute Genomics Platform"/>
            <consortium name="The Broad Institute Genomic Center for Infectious Diseases"/>
            <person name="Earl A."/>
            <person name="Manson A."/>
            <person name="Schwartman J."/>
            <person name="Gilmore M."/>
            <person name="Abouelleil A."/>
            <person name="Cao P."/>
            <person name="Chapman S."/>
            <person name="Cusick C."/>
            <person name="Shea T."/>
            <person name="Young S."/>
            <person name="Neafsey D."/>
            <person name="Nusbaum C."/>
            <person name="Birren B."/>
        </authorList>
    </citation>
    <scope>NUCLEOTIDE SEQUENCE</scope>
    <source>
        <strain evidence="3">9E7_DIV0242</strain>
    </source>
</reference>
<reference evidence="3" key="3">
    <citation type="submission" date="2024-03" db="EMBL/GenBank/DDBJ databases">
        <title>The Genome Sequence of Enterococcus sp. DIV0242b.</title>
        <authorList>
            <consortium name="The Broad Institute Genomics Platform"/>
            <consortium name="The Broad Institute Microbial Omics Core"/>
            <consortium name="The Broad Institute Genomic Center for Infectious Diseases"/>
            <person name="Earl A."/>
            <person name="Manson A."/>
            <person name="Gilmore M."/>
            <person name="Schwartman J."/>
            <person name="Shea T."/>
            <person name="Abouelleil A."/>
            <person name="Cao P."/>
            <person name="Chapman S."/>
            <person name="Cusick C."/>
            <person name="Young S."/>
            <person name="Neafsey D."/>
            <person name="Nusbaum C."/>
            <person name="Birren B."/>
        </authorList>
    </citation>
    <scope>NUCLEOTIDE SEQUENCE</scope>
    <source>
        <strain evidence="3">9E7_DIV0242</strain>
    </source>
</reference>
<keyword evidence="4" id="KW-1185">Reference proteome</keyword>
<feature type="domain" description="Xylose isomerase-like TIM barrel" evidence="1">
    <location>
        <begin position="23"/>
        <end position="244"/>
    </location>
</feature>
<dbReference type="EMBL" id="CP147247">
    <property type="protein sequence ID" value="WYJ91865.1"/>
    <property type="molecule type" value="Genomic_DNA"/>
</dbReference>
<gene>
    <name evidence="3" type="ORF">A5888_003633</name>
    <name evidence="2" type="ORF">A5888_004067</name>
</gene>
<proteinExistence type="predicted"/>
<evidence type="ECO:0000313" key="2">
    <source>
        <dbReference type="EMBL" id="OTP09871.1"/>
    </source>
</evidence>
<name>A0A242JY70_9ENTE</name>
<dbReference type="EMBL" id="NGMM01000009">
    <property type="protein sequence ID" value="OTP09871.1"/>
    <property type="molecule type" value="Genomic_DNA"/>
</dbReference>
<dbReference type="InterPro" id="IPR036237">
    <property type="entry name" value="Xyl_isomerase-like_sf"/>
</dbReference>
<dbReference type="Pfam" id="PF01261">
    <property type="entry name" value="AP_endonuc_2"/>
    <property type="match status" value="1"/>
</dbReference>
<organism evidence="2">
    <name type="scientific">Candidatus Enterococcus clewellii</name>
    <dbReference type="NCBI Taxonomy" id="1834193"/>
    <lineage>
        <taxon>Bacteria</taxon>
        <taxon>Bacillati</taxon>
        <taxon>Bacillota</taxon>
        <taxon>Bacilli</taxon>
        <taxon>Lactobacillales</taxon>
        <taxon>Enterococcaceae</taxon>
        <taxon>Enterococcus</taxon>
    </lineage>
</organism>
<dbReference type="Proteomes" id="UP000195141">
    <property type="component" value="Chromosome"/>
</dbReference>
<dbReference type="RefSeq" id="WP_249274563.1">
    <property type="nucleotide sequence ID" value="NZ_CP147247.1"/>
</dbReference>
<accession>A0A242JY70</accession>
<dbReference type="InterPro" id="IPR013022">
    <property type="entry name" value="Xyl_isomerase-like_TIM-brl"/>
</dbReference>
<evidence type="ECO:0000313" key="3">
    <source>
        <dbReference type="EMBL" id="WYJ91865.1"/>
    </source>
</evidence>
<dbReference type="AlphaFoldDB" id="A0A242JY70"/>
<sequence>MVKNFTISAFADEISENVEEQIRVLKETGIHHIEIRGLDGKNVSELTEEEAREYKSKFDSNGIQVSSIGSPIGKIGIKEPFDEHLNLFRHVLKLAEIFEAPYIRMFSFFIEEGEEPEQYSEEVIRRWQAFLDAAKTYENIILLHENEKDIYGDTPERCLHLLETLNSPKVKAAFDPANFVQCDVEVYPKAFDMLAEHIAYMHIKDANSVDHEVEPAGSGDGQVALVLEQLIKRGYQGFASLEPHLSVFTGFAELEKADVSGLAQESDQVKLFHVASEALKTILVDQLEQEWG</sequence>
<evidence type="ECO:0000259" key="1">
    <source>
        <dbReference type="Pfam" id="PF01261"/>
    </source>
</evidence>
<dbReference type="PANTHER" id="PTHR12110:SF41">
    <property type="entry name" value="INOSOSE DEHYDRATASE"/>
    <property type="match status" value="1"/>
</dbReference>
<dbReference type="SUPFAM" id="SSF51658">
    <property type="entry name" value="Xylose isomerase-like"/>
    <property type="match status" value="1"/>
</dbReference>
<reference evidence="2" key="1">
    <citation type="submission" date="2017-05" db="EMBL/GenBank/DDBJ databases">
        <title>The Genome Sequence of Enterococcus sp. 9E7_DIV0242.</title>
        <authorList>
            <consortium name="The Broad Institute Genomics Platform"/>
            <consortium name="The Broad Institute Genomic Center for Infectious Diseases"/>
            <person name="Earl A."/>
            <person name="Manson A."/>
            <person name="Schwartman J."/>
            <person name="Gilmore M."/>
            <person name="Abouelleil A."/>
            <person name="Cao P."/>
            <person name="Chapman S."/>
            <person name="Cusick C."/>
            <person name="Shea T."/>
            <person name="Young S."/>
            <person name="Neafsey D."/>
            <person name="Nusbaum C."/>
            <person name="Birren B."/>
        </authorList>
    </citation>
    <scope>NUCLEOTIDE SEQUENCE [LARGE SCALE GENOMIC DNA]</scope>
    <source>
        <strain evidence="2">9E7_DIV0242</strain>
    </source>
</reference>
<protein>
    <recommendedName>
        <fullName evidence="1">Xylose isomerase-like TIM barrel domain-containing protein</fullName>
    </recommendedName>
</protein>